<evidence type="ECO:0000313" key="1">
    <source>
        <dbReference type="EMBL" id="QJE96720.1"/>
    </source>
</evidence>
<reference evidence="1 2" key="1">
    <citation type="submission" date="2020-04" db="EMBL/GenBank/DDBJ databases">
        <title>Luteolibacter sp. G-1-1-1 isolated from soil.</title>
        <authorList>
            <person name="Dahal R.H."/>
        </authorList>
    </citation>
    <scope>NUCLEOTIDE SEQUENCE [LARGE SCALE GENOMIC DNA]</scope>
    <source>
        <strain evidence="1 2">G-1-1-1</strain>
    </source>
</reference>
<dbReference type="Gene3D" id="1.25.40.10">
    <property type="entry name" value="Tetratricopeptide repeat domain"/>
    <property type="match status" value="1"/>
</dbReference>
<dbReference type="Proteomes" id="UP000501812">
    <property type="component" value="Chromosome"/>
</dbReference>
<name>A0A858RKJ6_9BACT</name>
<proteinExistence type="predicted"/>
<dbReference type="EMBL" id="CP051774">
    <property type="protein sequence ID" value="QJE96720.1"/>
    <property type="molecule type" value="Genomic_DNA"/>
</dbReference>
<evidence type="ECO:0008006" key="3">
    <source>
        <dbReference type="Google" id="ProtNLM"/>
    </source>
</evidence>
<accession>A0A858RKJ6</accession>
<dbReference type="KEGG" id="luo:HHL09_13320"/>
<keyword evidence="2" id="KW-1185">Reference proteome</keyword>
<dbReference type="AlphaFoldDB" id="A0A858RKJ6"/>
<protein>
    <recommendedName>
        <fullName evidence="3">DUF4034 domain-containing protein</fullName>
    </recommendedName>
</protein>
<evidence type="ECO:0000313" key="2">
    <source>
        <dbReference type="Proteomes" id="UP000501812"/>
    </source>
</evidence>
<organism evidence="1 2">
    <name type="scientific">Luteolibacter luteus</name>
    <dbReference type="NCBI Taxonomy" id="2728835"/>
    <lineage>
        <taxon>Bacteria</taxon>
        <taxon>Pseudomonadati</taxon>
        <taxon>Verrucomicrobiota</taxon>
        <taxon>Verrucomicrobiia</taxon>
        <taxon>Verrucomicrobiales</taxon>
        <taxon>Verrucomicrobiaceae</taxon>
        <taxon>Luteolibacter</taxon>
    </lineage>
</organism>
<sequence>MTSRFRPILIALGVIIAAGALRMPMEQAMTRDFRRQGLLEEELDIDVKEKIGQNSMVVALAGVRTLVSSFTSLQMTENFTKTLWNKVEDNAETTVRLSPRTPYYWDIGGWHVGYNAASAYRSDSKLPKLRAEAEARRWVEKGRRFFERGAHNNPGSWRAWVALGNFCSNPSFFPDDRKASEAYNKAIETGGAPPSIYRYCLLAEARAGQDPEKTLAEVRELLKVPENRVPTLLCLNYVLEAQKSRPEDPVAAAIANFGSETKALRNLGAYFTNVSGRLPNDGVETAIRLLEGRAGIAPDSPQSFILQREKLIEERRFTR</sequence>
<gene>
    <name evidence="1" type="ORF">HHL09_13320</name>
</gene>
<dbReference type="RefSeq" id="WP_169455121.1">
    <property type="nucleotide sequence ID" value="NZ_CP051774.1"/>
</dbReference>
<dbReference type="InterPro" id="IPR011990">
    <property type="entry name" value="TPR-like_helical_dom_sf"/>
</dbReference>